<evidence type="ECO:0000313" key="3">
    <source>
        <dbReference type="Proteomes" id="UP000433483"/>
    </source>
</evidence>
<reference evidence="3 4" key="1">
    <citation type="submission" date="2018-08" db="EMBL/GenBank/DDBJ databases">
        <title>Genomic investigation of the strawberry pathogen Phytophthora fragariae indicates pathogenicity is determined by transcriptional variation in three key races.</title>
        <authorList>
            <person name="Adams T.M."/>
            <person name="Armitage A.D."/>
            <person name="Sobczyk M.K."/>
            <person name="Bates H.J."/>
            <person name="Dunwell J.M."/>
            <person name="Nellist C.F."/>
            <person name="Harrison R.J."/>
        </authorList>
    </citation>
    <scope>NUCLEOTIDE SEQUENCE [LARGE SCALE GENOMIC DNA]</scope>
    <source>
        <strain evidence="2 4">A4</strain>
        <strain evidence="1 3">NOV-27</strain>
    </source>
</reference>
<keyword evidence="3" id="KW-1185">Reference proteome</keyword>
<name>A0A6A4B975_9STRA</name>
<evidence type="ECO:0000313" key="2">
    <source>
        <dbReference type="EMBL" id="KAE9269246.1"/>
    </source>
</evidence>
<dbReference type="EMBL" id="QXGE01004858">
    <property type="protein sequence ID" value="KAE9269246.1"/>
    <property type="molecule type" value="Genomic_DNA"/>
</dbReference>
<protein>
    <submittedName>
        <fullName evidence="2">Uncharacterized protein</fullName>
    </submittedName>
</protein>
<evidence type="ECO:0000313" key="4">
    <source>
        <dbReference type="Proteomes" id="UP000437068"/>
    </source>
</evidence>
<dbReference type="Proteomes" id="UP000437068">
    <property type="component" value="Unassembled WGS sequence"/>
</dbReference>
<comment type="caution">
    <text evidence="2">The sequence shown here is derived from an EMBL/GenBank/DDBJ whole genome shotgun (WGS) entry which is preliminary data.</text>
</comment>
<gene>
    <name evidence="2" type="ORF">PF001_g29308</name>
    <name evidence="1" type="ORF">PF005_g33366</name>
</gene>
<evidence type="ECO:0000313" key="1">
    <source>
        <dbReference type="EMBL" id="KAE9155427.1"/>
    </source>
</evidence>
<dbReference type="Proteomes" id="UP000433483">
    <property type="component" value="Unassembled WGS sequence"/>
</dbReference>
<proteinExistence type="predicted"/>
<dbReference type="AlphaFoldDB" id="A0A6A4B975"/>
<sequence length="55" mass="6077">MLVRMVLYSCGLTSASRSSADTNLSMISVLRGLSSSARMTKMCAWGRPRFWNSTT</sequence>
<dbReference type="EMBL" id="QXGB01010608">
    <property type="protein sequence ID" value="KAE9155427.1"/>
    <property type="molecule type" value="Genomic_DNA"/>
</dbReference>
<organism evidence="2 4">
    <name type="scientific">Phytophthora fragariae</name>
    <dbReference type="NCBI Taxonomy" id="53985"/>
    <lineage>
        <taxon>Eukaryota</taxon>
        <taxon>Sar</taxon>
        <taxon>Stramenopiles</taxon>
        <taxon>Oomycota</taxon>
        <taxon>Peronosporomycetes</taxon>
        <taxon>Peronosporales</taxon>
        <taxon>Peronosporaceae</taxon>
        <taxon>Phytophthora</taxon>
    </lineage>
</organism>
<accession>A0A6A4B975</accession>